<dbReference type="AlphaFoldDB" id="A0AAN6YA77"/>
<comment type="caution">
    <text evidence="1">The sequence shown here is derived from an EMBL/GenBank/DDBJ whole genome shotgun (WGS) entry which is preliminary data.</text>
</comment>
<protein>
    <submittedName>
        <fullName evidence="1">Uncharacterized protein</fullName>
    </submittedName>
</protein>
<accession>A0AAN6YA77</accession>
<keyword evidence="2" id="KW-1185">Reference proteome</keyword>
<reference evidence="1" key="1">
    <citation type="journal article" date="2023" name="Mol. Phylogenet. Evol.">
        <title>Genome-scale phylogeny and comparative genomics of the fungal order Sordariales.</title>
        <authorList>
            <person name="Hensen N."/>
            <person name="Bonometti L."/>
            <person name="Westerberg I."/>
            <person name="Brannstrom I.O."/>
            <person name="Guillou S."/>
            <person name="Cros-Aarteil S."/>
            <person name="Calhoun S."/>
            <person name="Haridas S."/>
            <person name="Kuo A."/>
            <person name="Mondo S."/>
            <person name="Pangilinan J."/>
            <person name="Riley R."/>
            <person name="LaButti K."/>
            <person name="Andreopoulos B."/>
            <person name="Lipzen A."/>
            <person name="Chen C."/>
            <person name="Yan M."/>
            <person name="Daum C."/>
            <person name="Ng V."/>
            <person name="Clum A."/>
            <person name="Steindorff A."/>
            <person name="Ohm R.A."/>
            <person name="Martin F."/>
            <person name="Silar P."/>
            <person name="Natvig D.O."/>
            <person name="Lalanne C."/>
            <person name="Gautier V."/>
            <person name="Ament-Velasquez S.L."/>
            <person name="Kruys A."/>
            <person name="Hutchinson M.I."/>
            <person name="Powell A.J."/>
            <person name="Barry K."/>
            <person name="Miller A.N."/>
            <person name="Grigoriev I.V."/>
            <person name="Debuchy R."/>
            <person name="Gladieux P."/>
            <person name="Hiltunen Thoren M."/>
            <person name="Johannesson H."/>
        </authorList>
    </citation>
    <scope>NUCLEOTIDE SEQUENCE</scope>
    <source>
        <strain evidence="1">PSN293</strain>
    </source>
</reference>
<evidence type="ECO:0000313" key="2">
    <source>
        <dbReference type="Proteomes" id="UP001301769"/>
    </source>
</evidence>
<dbReference type="EMBL" id="MU858079">
    <property type="protein sequence ID" value="KAK4215539.1"/>
    <property type="molecule type" value="Genomic_DNA"/>
</dbReference>
<proteinExistence type="predicted"/>
<reference evidence="1" key="2">
    <citation type="submission" date="2023-05" db="EMBL/GenBank/DDBJ databases">
        <authorList>
            <consortium name="Lawrence Berkeley National Laboratory"/>
            <person name="Steindorff A."/>
            <person name="Hensen N."/>
            <person name="Bonometti L."/>
            <person name="Westerberg I."/>
            <person name="Brannstrom I.O."/>
            <person name="Guillou S."/>
            <person name="Cros-Aarteil S."/>
            <person name="Calhoun S."/>
            <person name="Haridas S."/>
            <person name="Kuo A."/>
            <person name="Mondo S."/>
            <person name="Pangilinan J."/>
            <person name="Riley R."/>
            <person name="Labutti K."/>
            <person name="Andreopoulos B."/>
            <person name="Lipzen A."/>
            <person name="Chen C."/>
            <person name="Yanf M."/>
            <person name="Daum C."/>
            <person name="Ng V."/>
            <person name="Clum A."/>
            <person name="Ohm R."/>
            <person name="Martin F."/>
            <person name="Silar P."/>
            <person name="Natvig D."/>
            <person name="Lalanne C."/>
            <person name="Gautier V."/>
            <person name="Ament-Velasquez S.L."/>
            <person name="Kruys A."/>
            <person name="Hutchinson M.I."/>
            <person name="Powell A.J."/>
            <person name="Barry K."/>
            <person name="Miller A.N."/>
            <person name="Grigoriev I.V."/>
            <person name="Debuchy R."/>
            <person name="Gladieux P."/>
            <person name="Thoren M.H."/>
            <person name="Johannesson H."/>
        </authorList>
    </citation>
    <scope>NUCLEOTIDE SEQUENCE</scope>
    <source>
        <strain evidence="1">PSN293</strain>
    </source>
</reference>
<evidence type="ECO:0000313" key="1">
    <source>
        <dbReference type="EMBL" id="KAK4215539.1"/>
    </source>
</evidence>
<name>A0AAN6YA77_9PEZI</name>
<organism evidence="1 2">
    <name type="scientific">Rhypophila decipiens</name>
    <dbReference type="NCBI Taxonomy" id="261697"/>
    <lineage>
        <taxon>Eukaryota</taxon>
        <taxon>Fungi</taxon>
        <taxon>Dikarya</taxon>
        <taxon>Ascomycota</taxon>
        <taxon>Pezizomycotina</taxon>
        <taxon>Sordariomycetes</taxon>
        <taxon>Sordariomycetidae</taxon>
        <taxon>Sordariales</taxon>
        <taxon>Naviculisporaceae</taxon>
        <taxon>Rhypophila</taxon>
    </lineage>
</organism>
<gene>
    <name evidence="1" type="ORF">QBC37DRAFT_281545</name>
</gene>
<dbReference type="Proteomes" id="UP001301769">
    <property type="component" value="Unassembled WGS sequence"/>
</dbReference>
<sequence length="67" mass="8141">MCSWEQTLYACGDRSSIRRVAYSCEIYTRFVYGECRFDKRRDRVNTVISYDDCNQQNCRLYQYVNLD</sequence>